<dbReference type="RefSeq" id="WP_161081931.1">
    <property type="nucleotide sequence ID" value="NZ_WWCX01000001.1"/>
</dbReference>
<dbReference type="EMBL" id="WWCX01000001">
    <property type="protein sequence ID" value="MYM92673.1"/>
    <property type="molecule type" value="Genomic_DNA"/>
</dbReference>
<dbReference type="Proteomes" id="UP000447355">
    <property type="component" value="Unassembled WGS sequence"/>
</dbReference>
<name>A0A845GDH2_9BURK</name>
<gene>
    <name evidence="1" type="ORF">GTP90_02220</name>
</gene>
<dbReference type="AlphaFoldDB" id="A0A845GDH2"/>
<evidence type="ECO:0000313" key="2">
    <source>
        <dbReference type="Proteomes" id="UP000447355"/>
    </source>
</evidence>
<accession>A0A845GDH2</accession>
<reference evidence="1" key="1">
    <citation type="submission" date="2019-12" db="EMBL/GenBank/DDBJ databases">
        <title>Novel species isolated from a subtropical stream in China.</title>
        <authorList>
            <person name="Lu H."/>
        </authorList>
    </citation>
    <scope>NUCLEOTIDE SEQUENCE [LARGE SCALE GENOMIC DNA]</scope>
    <source>
        <strain evidence="1">FT81W</strain>
    </source>
</reference>
<proteinExistence type="predicted"/>
<sequence length="66" mass="7425">MLRLPSKSDADHKSRGFTHRIDAWIHGGGDDKLISIYMVSPTTKQIKNEIRRQGSAVLDDYSLNAL</sequence>
<evidence type="ECO:0000313" key="1">
    <source>
        <dbReference type="EMBL" id="MYM92673.1"/>
    </source>
</evidence>
<organism evidence="1 2">
    <name type="scientific">Duganella vulcania</name>
    <dbReference type="NCBI Taxonomy" id="2692166"/>
    <lineage>
        <taxon>Bacteria</taxon>
        <taxon>Pseudomonadati</taxon>
        <taxon>Pseudomonadota</taxon>
        <taxon>Betaproteobacteria</taxon>
        <taxon>Burkholderiales</taxon>
        <taxon>Oxalobacteraceae</taxon>
        <taxon>Telluria group</taxon>
        <taxon>Duganella</taxon>
    </lineage>
</organism>
<comment type="caution">
    <text evidence="1">The sequence shown here is derived from an EMBL/GenBank/DDBJ whole genome shotgun (WGS) entry which is preliminary data.</text>
</comment>
<protein>
    <submittedName>
        <fullName evidence="1">Uncharacterized protein</fullName>
    </submittedName>
</protein>